<dbReference type="EMBL" id="OBDO01000009">
    <property type="protein sequence ID" value="SNX97992.1"/>
    <property type="molecule type" value="Genomic_DNA"/>
</dbReference>
<dbReference type="GO" id="GO:0009003">
    <property type="term" value="F:signal peptidase activity"/>
    <property type="evidence" value="ECO:0007669"/>
    <property type="project" value="UniProtKB-EC"/>
</dbReference>
<dbReference type="NCBIfam" id="TIGR02227">
    <property type="entry name" value="sigpep_I_bact"/>
    <property type="match status" value="1"/>
</dbReference>
<feature type="active site" evidence="6">
    <location>
        <position position="78"/>
    </location>
</feature>
<dbReference type="PANTHER" id="PTHR43390:SF1">
    <property type="entry name" value="CHLOROPLAST PROCESSING PEPTIDASE"/>
    <property type="match status" value="1"/>
</dbReference>
<dbReference type="Proteomes" id="UP000219514">
    <property type="component" value="Unassembled WGS sequence"/>
</dbReference>
<evidence type="ECO:0000256" key="8">
    <source>
        <dbReference type="SAM" id="MobiDB-lite"/>
    </source>
</evidence>
<dbReference type="GO" id="GO:0005886">
    <property type="term" value="C:plasma membrane"/>
    <property type="evidence" value="ECO:0007669"/>
    <property type="project" value="UniProtKB-SubCell"/>
</dbReference>
<evidence type="ECO:0000256" key="5">
    <source>
        <dbReference type="ARBA" id="ARBA00022801"/>
    </source>
</evidence>
<dbReference type="PROSITE" id="PS00760">
    <property type="entry name" value="SPASE_I_2"/>
    <property type="match status" value="1"/>
</dbReference>
<evidence type="ECO:0000256" key="4">
    <source>
        <dbReference type="ARBA" id="ARBA00013208"/>
    </source>
</evidence>
<keyword evidence="7" id="KW-0812">Transmembrane</keyword>
<reference evidence="10 11" key="1">
    <citation type="submission" date="2017-09" db="EMBL/GenBank/DDBJ databases">
        <authorList>
            <person name="Ehlers B."/>
            <person name="Leendertz F.H."/>
        </authorList>
    </citation>
    <scope>NUCLEOTIDE SEQUENCE [LARGE SCALE GENOMIC DNA]</scope>
    <source>
        <strain evidence="10 11">DSM 46844</strain>
    </source>
</reference>
<dbReference type="InterPro" id="IPR036286">
    <property type="entry name" value="LexA/Signal_pep-like_sf"/>
</dbReference>
<feature type="domain" description="Peptidase S26" evidence="9">
    <location>
        <begin position="50"/>
        <end position="199"/>
    </location>
</feature>
<organism evidence="10 11">
    <name type="scientific">Geodermatophilus sabuli</name>
    <dbReference type="NCBI Taxonomy" id="1564158"/>
    <lineage>
        <taxon>Bacteria</taxon>
        <taxon>Bacillati</taxon>
        <taxon>Actinomycetota</taxon>
        <taxon>Actinomycetes</taxon>
        <taxon>Geodermatophilales</taxon>
        <taxon>Geodermatophilaceae</taxon>
        <taxon>Geodermatophilus</taxon>
    </lineage>
</organism>
<evidence type="ECO:0000256" key="2">
    <source>
        <dbReference type="ARBA" id="ARBA00004401"/>
    </source>
</evidence>
<proteinExistence type="inferred from homology"/>
<dbReference type="InterPro" id="IPR000223">
    <property type="entry name" value="Pept_S26A_signal_pept_1"/>
</dbReference>
<comment type="catalytic activity">
    <reaction evidence="1 7">
        <text>Cleavage of hydrophobic, N-terminal signal or leader sequences from secreted and periplasmic proteins.</text>
        <dbReference type="EC" id="3.4.21.89"/>
    </reaction>
</comment>
<keyword evidence="7" id="KW-0472">Membrane</keyword>
<dbReference type="CDD" id="cd06530">
    <property type="entry name" value="S26_SPase_I"/>
    <property type="match status" value="1"/>
</dbReference>
<accession>A0A285EFS6</accession>
<comment type="similarity">
    <text evidence="3 7">Belongs to the peptidase S26 family.</text>
</comment>
<evidence type="ECO:0000259" key="9">
    <source>
        <dbReference type="Pfam" id="PF10502"/>
    </source>
</evidence>
<evidence type="ECO:0000313" key="10">
    <source>
        <dbReference type="EMBL" id="SNX97992.1"/>
    </source>
</evidence>
<dbReference type="InterPro" id="IPR019533">
    <property type="entry name" value="Peptidase_S26"/>
</dbReference>
<keyword evidence="7" id="KW-1133">Transmembrane helix</keyword>
<evidence type="ECO:0000313" key="11">
    <source>
        <dbReference type="Proteomes" id="UP000219514"/>
    </source>
</evidence>
<name>A0A285EFS6_9ACTN</name>
<dbReference type="GO" id="GO:0006465">
    <property type="term" value="P:signal peptide processing"/>
    <property type="evidence" value="ECO:0007669"/>
    <property type="project" value="InterPro"/>
</dbReference>
<evidence type="ECO:0000256" key="7">
    <source>
        <dbReference type="RuleBase" id="RU362042"/>
    </source>
</evidence>
<dbReference type="SUPFAM" id="SSF51306">
    <property type="entry name" value="LexA/Signal peptidase"/>
    <property type="match status" value="1"/>
</dbReference>
<comment type="subcellular location">
    <subcellularLocation>
        <location evidence="2">Cell membrane</location>
        <topology evidence="2">Single-pass type II membrane protein</topology>
    </subcellularLocation>
    <subcellularLocation>
        <location evidence="7">Membrane</location>
        <topology evidence="7">Single-pass type II membrane protein</topology>
    </subcellularLocation>
</comment>
<protein>
    <recommendedName>
        <fullName evidence="4 7">Signal peptidase I</fullName>
        <ecNumber evidence="4 7">3.4.21.89</ecNumber>
    </recommendedName>
</protein>
<gene>
    <name evidence="10" type="ORF">SAMN06893097_10972</name>
</gene>
<dbReference type="AlphaFoldDB" id="A0A285EFS6"/>
<feature type="active site" evidence="6">
    <location>
        <position position="117"/>
    </location>
</feature>
<keyword evidence="5 7" id="KW-0378">Hydrolase</keyword>
<dbReference type="EC" id="3.4.21.89" evidence="4 7"/>
<feature type="transmembrane region" description="Helical" evidence="7">
    <location>
        <begin position="47"/>
        <end position="69"/>
    </location>
</feature>
<evidence type="ECO:0000256" key="3">
    <source>
        <dbReference type="ARBA" id="ARBA00009370"/>
    </source>
</evidence>
<feature type="region of interest" description="Disordered" evidence="8">
    <location>
        <begin position="1"/>
        <end position="36"/>
    </location>
</feature>
<dbReference type="PANTHER" id="PTHR43390">
    <property type="entry name" value="SIGNAL PEPTIDASE I"/>
    <property type="match status" value="1"/>
</dbReference>
<dbReference type="Gene3D" id="2.10.109.10">
    <property type="entry name" value="Umud Fragment, subunit A"/>
    <property type="match status" value="1"/>
</dbReference>
<dbReference type="OrthoDB" id="9815782at2"/>
<sequence length="212" mass="21359">MVTGDPRTGDHGGAVPDVGDGAPRSPAATPGAPLSRGGALRRRLGNLAVWAAAGTALLLVASMAGLLPLQLMRVDSGSMIPTIASGDLLVVRHGHGPVQRGDVVAVHHPLEDGLLVKRAVAVGGDQVGLEDGVLVVNGEPVCEPAIDPALMDGVWFGPVTVPEDALFLLSDNRDGSIDSRAFGPVPTDGLVGSVVGRAWPHPGALPSPSAGC</sequence>
<keyword evidence="7" id="KW-0645">Protease</keyword>
<dbReference type="InterPro" id="IPR019757">
    <property type="entry name" value="Pept_S26A_signal_pept_1_Lys-AS"/>
</dbReference>
<dbReference type="PRINTS" id="PR00727">
    <property type="entry name" value="LEADERPTASE"/>
</dbReference>
<dbReference type="GO" id="GO:0004252">
    <property type="term" value="F:serine-type endopeptidase activity"/>
    <property type="evidence" value="ECO:0007669"/>
    <property type="project" value="InterPro"/>
</dbReference>
<evidence type="ECO:0000256" key="6">
    <source>
        <dbReference type="PIRSR" id="PIRSR600223-1"/>
    </source>
</evidence>
<keyword evidence="11" id="KW-1185">Reference proteome</keyword>
<dbReference type="Pfam" id="PF10502">
    <property type="entry name" value="Peptidase_S26"/>
    <property type="match status" value="1"/>
</dbReference>
<evidence type="ECO:0000256" key="1">
    <source>
        <dbReference type="ARBA" id="ARBA00000677"/>
    </source>
</evidence>
<dbReference type="RefSeq" id="WP_097207942.1">
    <property type="nucleotide sequence ID" value="NZ_JACHXB010000001.1"/>
</dbReference>